<reference evidence="3 4" key="1">
    <citation type="submission" date="2017-08" db="EMBL/GenBank/DDBJ databases">
        <title>Mesorhizobium wenxinae sp. nov., a novel rhizobial species isolated from root nodules of chickpea (Cicer arietinum L.).</title>
        <authorList>
            <person name="Zhang J."/>
        </authorList>
    </citation>
    <scope>NUCLEOTIDE SEQUENCE [LARGE SCALE GENOMIC DNA]</scope>
    <source>
        <strain evidence="4">WYCCWR 10019</strain>
    </source>
</reference>
<sequence>MSESKECAATQLDSCSETGIDCGQTQDSIFRLDLYGTAAGRSKLGPLESLYVTMRDGVRLALDIVRPMGDEANTKRDTILVMTRYWRGIKGDPPHREAGRFVPHGYAVVVGDVRGTGASFGVWPYPCWREETLDFTEVLDWIVAQPWSTGRVVGYGSSYTANTAEWMAERNHPAMKGIIPRFASYDPYEYVWLPSGIPAVSGARLWGSLSKNLDLNMLVSGDGERRPSPGVRPVGPGGDADLAAALRDHESVPPVWEGLEQVTFKDDRLAAWGEASMLDWSVMEAADRVSRSGAPIQNWASWFDAGTAQGAVRRFVGQSNPMNVIIGPWNHGGDSPWDPLRADGEAIPPTPPTQDANDVRFADLCFNGHAAREQGKILHYYTLGEGWKSTRVWPLPATRQRWYMASGSRLSSSPDESGFDSFQVDPALGEVPSNRWATSTGGAGKVDYGDRRQLDGVRLGYTSDPLNSELEITGHPVVHLNITSTREDGAFFVYLEAVKPDGVSCYLTEGQLRALHRKVWTDSPFSALGPQHSYLKRDAEPLIPGEPAILTFSLHPISARLPAGYRLRVCLAGSDKTTFANVPADGAPPLLKFHRGAVGCYIDLPIIAS</sequence>
<dbReference type="Gene3D" id="1.10.3020.10">
    <property type="entry name" value="alpha-amino acid ester hydrolase ( Helical cap domain)"/>
    <property type="match status" value="1"/>
</dbReference>
<dbReference type="InterPro" id="IPR008979">
    <property type="entry name" value="Galactose-bd-like_sf"/>
</dbReference>
<evidence type="ECO:0000256" key="1">
    <source>
        <dbReference type="ARBA" id="ARBA00022801"/>
    </source>
</evidence>
<evidence type="ECO:0000313" key="3">
    <source>
        <dbReference type="EMBL" id="PAP91359.1"/>
    </source>
</evidence>
<dbReference type="EMBL" id="NPKH01000043">
    <property type="protein sequence ID" value="PAP91359.1"/>
    <property type="molecule type" value="Genomic_DNA"/>
</dbReference>
<dbReference type="NCBIfam" id="TIGR00976">
    <property type="entry name" value="CocE_NonD"/>
    <property type="match status" value="1"/>
</dbReference>
<dbReference type="SUPFAM" id="SSF49785">
    <property type="entry name" value="Galactose-binding domain-like"/>
    <property type="match status" value="1"/>
</dbReference>
<dbReference type="Proteomes" id="UP000215931">
    <property type="component" value="Unassembled WGS sequence"/>
</dbReference>
<dbReference type="InterPro" id="IPR013736">
    <property type="entry name" value="Xaa-Pro_dipept_C"/>
</dbReference>
<dbReference type="RefSeq" id="WP_095522028.1">
    <property type="nucleotide sequence ID" value="NZ_NPKH01000043.1"/>
</dbReference>
<evidence type="ECO:0000259" key="2">
    <source>
        <dbReference type="SMART" id="SM00939"/>
    </source>
</evidence>
<proteinExistence type="predicted"/>
<dbReference type="AlphaFoldDB" id="A0A271K8Q9"/>
<feature type="domain" description="Xaa-Pro dipeptidyl-peptidase C-terminal" evidence="2">
    <location>
        <begin position="363"/>
        <end position="603"/>
    </location>
</feature>
<keyword evidence="1" id="KW-0378">Hydrolase</keyword>
<keyword evidence="4" id="KW-1185">Reference proteome</keyword>
<gene>
    <name evidence="3" type="ORF">CIT31_33095</name>
</gene>
<protein>
    <submittedName>
        <fullName evidence="3">Family S15 peptidase</fullName>
    </submittedName>
</protein>
<dbReference type="GO" id="GO:0008239">
    <property type="term" value="F:dipeptidyl-peptidase activity"/>
    <property type="evidence" value="ECO:0007669"/>
    <property type="project" value="InterPro"/>
</dbReference>
<name>A0A271K8Q9_9HYPH</name>
<dbReference type="Gene3D" id="2.60.120.260">
    <property type="entry name" value="Galactose-binding domain-like"/>
    <property type="match status" value="1"/>
</dbReference>
<dbReference type="SMART" id="SM00939">
    <property type="entry name" value="PepX_C"/>
    <property type="match status" value="1"/>
</dbReference>
<accession>A0A271K8Q9</accession>
<dbReference type="InterPro" id="IPR029058">
    <property type="entry name" value="AB_hydrolase_fold"/>
</dbReference>
<dbReference type="SUPFAM" id="SSF53474">
    <property type="entry name" value="alpha/beta-Hydrolases"/>
    <property type="match status" value="1"/>
</dbReference>
<dbReference type="OrthoDB" id="9806163at2"/>
<dbReference type="Gene3D" id="3.40.50.1820">
    <property type="entry name" value="alpha/beta hydrolase"/>
    <property type="match status" value="1"/>
</dbReference>
<dbReference type="Pfam" id="PF02129">
    <property type="entry name" value="Peptidase_S15"/>
    <property type="match status" value="1"/>
</dbReference>
<dbReference type="InterPro" id="IPR000383">
    <property type="entry name" value="Xaa-Pro-like_dom"/>
</dbReference>
<dbReference type="InterPro" id="IPR005674">
    <property type="entry name" value="CocE/Ser_esterase"/>
</dbReference>
<dbReference type="Pfam" id="PF08530">
    <property type="entry name" value="PepX_C"/>
    <property type="match status" value="1"/>
</dbReference>
<organism evidence="3 4">
    <name type="scientific">Mesorhizobium wenxiniae</name>
    <dbReference type="NCBI Taxonomy" id="2014805"/>
    <lineage>
        <taxon>Bacteria</taxon>
        <taxon>Pseudomonadati</taxon>
        <taxon>Pseudomonadota</taxon>
        <taxon>Alphaproteobacteria</taxon>
        <taxon>Hyphomicrobiales</taxon>
        <taxon>Phyllobacteriaceae</taxon>
        <taxon>Mesorhizobium</taxon>
    </lineage>
</organism>
<evidence type="ECO:0000313" key="4">
    <source>
        <dbReference type="Proteomes" id="UP000215931"/>
    </source>
</evidence>
<comment type="caution">
    <text evidence="3">The sequence shown here is derived from an EMBL/GenBank/DDBJ whole genome shotgun (WGS) entry which is preliminary data.</text>
</comment>